<dbReference type="InterPro" id="IPR025665">
    <property type="entry name" value="Beta-barrel_OMP_2"/>
</dbReference>
<evidence type="ECO:0000313" key="2">
    <source>
        <dbReference type="EMBL" id="REE01173.1"/>
    </source>
</evidence>
<proteinExistence type="predicted"/>
<dbReference type="Proteomes" id="UP000256779">
    <property type="component" value="Unassembled WGS sequence"/>
</dbReference>
<sequence length="413" mass="47197">MGFLKPNSGFDKAHNFDHSYMSCRVLFFCFFLAIVLKATSQSVYKPGYIVTIEQDTVSGSIVDQALGKRYVSCSFVAQDSITKFLPDELLGYGYHGGRVYRSSKIDSSFVEVVFQGPLSVYRLENQFYVEKDTSFLPLVIEKTKVVNDGREVLKTSHHWKGVLAYLISDCLKEGNIEVSEMRLNERNLISISEKYSQCREEDYQVFKESIPIVTIQLGAAVGFSRYGVNIDGRNMVPTMDDKYSSFDPSIGLVGAFTFNRFNDRFGFQVETHYQKVEYTSYIRFKEGHVEHHDSYIMHQTISLPVSMKYTVPRKKHALYLQAGVNLDFHIATQAKSSSEFELNNIISTQPEIEPFEVNKNQIGVFGGAGIQLPFKGRITDVSLRYMNMRAFNETDFIYASNSRISFNFILFLK</sequence>
<dbReference type="OrthoDB" id="952442at2"/>
<dbReference type="EMBL" id="QREG01000004">
    <property type="protein sequence ID" value="REE01173.1"/>
    <property type="molecule type" value="Genomic_DNA"/>
</dbReference>
<reference evidence="2 3" key="1">
    <citation type="submission" date="2018-07" db="EMBL/GenBank/DDBJ databases">
        <title>Genomic Encyclopedia of Type Strains, Phase IV (KMG-IV): sequencing the most valuable type-strain genomes for metagenomic binning, comparative biology and taxonomic classification.</title>
        <authorList>
            <person name="Goeker M."/>
        </authorList>
    </citation>
    <scope>NUCLEOTIDE SEQUENCE [LARGE SCALE GENOMIC DNA]</scope>
    <source>
        <strain evidence="2 3">DSM 4134</strain>
    </source>
</reference>
<dbReference type="Pfam" id="PF13568">
    <property type="entry name" value="OMP_b-brl_2"/>
    <property type="match status" value="1"/>
</dbReference>
<organism evidence="2 3">
    <name type="scientific">Marinoscillum furvescens DSM 4134</name>
    <dbReference type="NCBI Taxonomy" id="1122208"/>
    <lineage>
        <taxon>Bacteria</taxon>
        <taxon>Pseudomonadati</taxon>
        <taxon>Bacteroidota</taxon>
        <taxon>Cytophagia</taxon>
        <taxon>Cytophagales</taxon>
        <taxon>Reichenbachiellaceae</taxon>
        <taxon>Marinoscillum</taxon>
    </lineage>
</organism>
<evidence type="ECO:0000313" key="3">
    <source>
        <dbReference type="Proteomes" id="UP000256779"/>
    </source>
</evidence>
<feature type="domain" description="Outer membrane protein beta-barrel" evidence="1">
    <location>
        <begin position="214"/>
        <end position="386"/>
    </location>
</feature>
<name>A0A3D9L570_MARFU</name>
<dbReference type="RefSeq" id="WP_115867256.1">
    <property type="nucleotide sequence ID" value="NZ_QREG01000004.1"/>
</dbReference>
<gene>
    <name evidence="2" type="ORF">C7460_104193</name>
</gene>
<keyword evidence="3" id="KW-1185">Reference proteome</keyword>
<dbReference type="AlphaFoldDB" id="A0A3D9L570"/>
<comment type="caution">
    <text evidence="2">The sequence shown here is derived from an EMBL/GenBank/DDBJ whole genome shotgun (WGS) entry which is preliminary data.</text>
</comment>
<accession>A0A3D9L570</accession>
<protein>
    <submittedName>
        <fullName evidence="2">Outer membrane protein with beta-barrel domain</fullName>
    </submittedName>
</protein>
<evidence type="ECO:0000259" key="1">
    <source>
        <dbReference type="Pfam" id="PF13568"/>
    </source>
</evidence>